<organism evidence="2 3">
    <name type="scientific">Rhodopirellula halodulae</name>
    <dbReference type="NCBI Taxonomy" id="2894198"/>
    <lineage>
        <taxon>Bacteria</taxon>
        <taxon>Pseudomonadati</taxon>
        <taxon>Planctomycetota</taxon>
        <taxon>Planctomycetia</taxon>
        <taxon>Pirellulales</taxon>
        <taxon>Pirellulaceae</taxon>
        <taxon>Rhodopirellula</taxon>
    </lineage>
</organism>
<keyword evidence="1" id="KW-0472">Membrane</keyword>
<keyword evidence="3" id="KW-1185">Reference proteome</keyword>
<comment type="caution">
    <text evidence="2">The sequence shown here is derived from an EMBL/GenBank/DDBJ whole genome shotgun (WGS) entry which is preliminary data.</text>
</comment>
<feature type="transmembrane region" description="Helical" evidence="1">
    <location>
        <begin position="117"/>
        <end position="141"/>
    </location>
</feature>
<sequence>MSQNEPAPSSRAYVHDRCEQPTVVSDTAFSTVASPLAGVEQTYCNACKDMFAVKEYRWADSGETLPDYYQRHAGGATAIDRFIASRHSIIAAFVVSVVVGIATAALFYFFLKEGLMAAVFLGIGAGFLSLIAMGTILISFLTPMVHRRVCKVSDPRHLV</sequence>
<evidence type="ECO:0000313" key="3">
    <source>
        <dbReference type="Proteomes" id="UP001430306"/>
    </source>
</evidence>
<dbReference type="EMBL" id="JAJKFW010000004">
    <property type="protein sequence ID" value="MCC9641065.1"/>
    <property type="molecule type" value="Genomic_DNA"/>
</dbReference>
<keyword evidence="1" id="KW-0812">Transmembrane</keyword>
<keyword evidence="1" id="KW-1133">Transmembrane helix</keyword>
<evidence type="ECO:0000313" key="2">
    <source>
        <dbReference type="EMBL" id="MCC9641065.1"/>
    </source>
</evidence>
<protein>
    <submittedName>
        <fullName evidence="2">Uncharacterized protein</fullName>
    </submittedName>
</protein>
<dbReference type="RefSeq" id="WP_230270955.1">
    <property type="nucleotide sequence ID" value="NZ_JAJKFW010000004.1"/>
</dbReference>
<evidence type="ECO:0000256" key="1">
    <source>
        <dbReference type="SAM" id="Phobius"/>
    </source>
</evidence>
<accession>A0ABS8NBX2</accession>
<gene>
    <name evidence="2" type="ORF">LOC71_02185</name>
</gene>
<name>A0ABS8NBX2_9BACT</name>
<reference evidence="2" key="1">
    <citation type="submission" date="2021-11" db="EMBL/GenBank/DDBJ databases">
        <title>Genome sequence.</title>
        <authorList>
            <person name="Sun Q."/>
        </authorList>
    </citation>
    <scope>NUCLEOTIDE SEQUENCE</scope>
    <source>
        <strain evidence="2">JC740</strain>
    </source>
</reference>
<proteinExistence type="predicted"/>
<dbReference type="Proteomes" id="UP001430306">
    <property type="component" value="Unassembled WGS sequence"/>
</dbReference>
<feature type="transmembrane region" description="Helical" evidence="1">
    <location>
        <begin position="89"/>
        <end position="111"/>
    </location>
</feature>